<protein>
    <submittedName>
        <fullName evidence="15">Site-2 protease family protein</fullName>
    </submittedName>
</protein>
<reference evidence="15" key="1">
    <citation type="submission" date="2021-10" db="EMBL/GenBank/DDBJ databases">
        <title>Anaerobic single-cell dispensing facilitates the cultivation of human gut bacteria.</title>
        <authorList>
            <person name="Afrizal A."/>
        </authorList>
    </citation>
    <scope>NUCLEOTIDE SEQUENCE</scope>
    <source>
        <strain evidence="15">CLA-AA-H250</strain>
    </source>
</reference>
<evidence type="ECO:0000256" key="7">
    <source>
        <dbReference type="ARBA" id="ARBA00022723"/>
    </source>
</evidence>
<dbReference type="PANTHER" id="PTHR35864">
    <property type="entry name" value="ZINC METALLOPROTEASE MJ0611-RELATED"/>
    <property type="match status" value="1"/>
</dbReference>
<feature type="domain" description="Peptidase M50" evidence="14">
    <location>
        <begin position="140"/>
        <end position="201"/>
    </location>
</feature>
<evidence type="ECO:0000259" key="14">
    <source>
        <dbReference type="Pfam" id="PF02163"/>
    </source>
</evidence>
<accession>A0AAE3AG52</accession>
<dbReference type="GO" id="GO:0005886">
    <property type="term" value="C:plasma membrane"/>
    <property type="evidence" value="ECO:0007669"/>
    <property type="project" value="UniProtKB-SubCell"/>
</dbReference>
<keyword evidence="8" id="KW-0378">Hydrolase</keyword>
<keyword evidence="16" id="KW-1185">Reference proteome</keyword>
<keyword evidence="10 13" id="KW-1133">Transmembrane helix</keyword>
<dbReference type="PANTHER" id="PTHR35864:SF1">
    <property type="entry name" value="ZINC METALLOPROTEASE YWHC-RELATED"/>
    <property type="match status" value="1"/>
</dbReference>
<dbReference type="InterPro" id="IPR052348">
    <property type="entry name" value="Metallopeptidase_M50B"/>
</dbReference>
<dbReference type="RefSeq" id="WP_308448734.1">
    <property type="nucleotide sequence ID" value="NZ_JAJEQC010000003.1"/>
</dbReference>
<keyword evidence="6 13" id="KW-0812">Transmembrane</keyword>
<evidence type="ECO:0000256" key="4">
    <source>
        <dbReference type="ARBA" id="ARBA00022475"/>
    </source>
</evidence>
<proteinExistence type="inferred from homology"/>
<evidence type="ECO:0000256" key="11">
    <source>
        <dbReference type="ARBA" id="ARBA00023049"/>
    </source>
</evidence>
<dbReference type="EMBL" id="JAJEQC010000003">
    <property type="protein sequence ID" value="MCC2136184.1"/>
    <property type="molecule type" value="Genomic_DNA"/>
</dbReference>
<dbReference type="InterPro" id="IPR008915">
    <property type="entry name" value="Peptidase_M50"/>
</dbReference>
<evidence type="ECO:0000256" key="3">
    <source>
        <dbReference type="ARBA" id="ARBA00007931"/>
    </source>
</evidence>
<evidence type="ECO:0000256" key="8">
    <source>
        <dbReference type="ARBA" id="ARBA00022801"/>
    </source>
</evidence>
<evidence type="ECO:0000313" key="15">
    <source>
        <dbReference type="EMBL" id="MCC2136184.1"/>
    </source>
</evidence>
<gene>
    <name evidence="15" type="ORF">LKD31_04030</name>
</gene>
<dbReference type="CDD" id="cd06158">
    <property type="entry name" value="S2P-M50_like_1"/>
    <property type="match status" value="1"/>
</dbReference>
<keyword evidence="7" id="KW-0479">Metal-binding</keyword>
<dbReference type="GO" id="GO:0008237">
    <property type="term" value="F:metallopeptidase activity"/>
    <property type="evidence" value="ECO:0007669"/>
    <property type="project" value="UniProtKB-KW"/>
</dbReference>
<comment type="caution">
    <text evidence="15">The sequence shown here is derived from an EMBL/GenBank/DDBJ whole genome shotgun (WGS) entry which is preliminary data.</text>
</comment>
<evidence type="ECO:0000256" key="12">
    <source>
        <dbReference type="ARBA" id="ARBA00023136"/>
    </source>
</evidence>
<comment type="subcellular location">
    <subcellularLocation>
        <location evidence="2">Cell membrane</location>
        <topology evidence="2">Multi-pass membrane protein</topology>
    </subcellularLocation>
</comment>
<sequence length="234" mass="25425">MLYLLFNSIMTLLRGGAVDPLSVIIQILATLVIVFLALPLHELAHGWVAYKLGDPTAKYEGRLTLNPLASIDPMGAMFLLLFGIGWAKPVPIDSRYFKNPRSGVALTSLAGPAANLLASYVGCVIYYAIAAFAPYNAFVHYILLFFSYFSFINAVLAVFNLVPLPPLDGSKILAALLSDRARYKFYQYQNMLSMIGMLLIVSGALTGPLNVLENAVYGGVSWLAALPFRLAGVL</sequence>
<keyword evidence="12 13" id="KW-0472">Membrane</keyword>
<evidence type="ECO:0000256" key="13">
    <source>
        <dbReference type="SAM" id="Phobius"/>
    </source>
</evidence>
<evidence type="ECO:0000256" key="10">
    <source>
        <dbReference type="ARBA" id="ARBA00022989"/>
    </source>
</evidence>
<evidence type="ECO:0000256" key="6">
    <source>
        <dbReference type="ARBA" id="ARBA00022692"/>
    </source>
</evidence>
<evidence type="ECO:0000256" key="2">
    <source>
        <dbReference type="ARBA" id="ARBA00004651"/>
    </source>
</evidence>
<dbReference type="AlphaFoldDB" id="A0AAE3AG52"/>
<dbReference type="Proteomes" id="UP001199424">
    <property type="component" value="Unassembled WGS sequence"/>
</dbReference>
<keyword evidence="11" id="KW-0482">Metalloprotease</keyword>
<dbReference type="InterPro" id="IPR044537">
    <property type="entry name" value="Rip2-like"/>
</dbReference>
<evidence type="ECO:0000256" key="9">
    <source>
        <dbReference type="ARBA" id="ARBA00022833"/>
    </source>
</evidence>
<evidence type="ECO:0000256" key="5">
    <source>
        <dbReference type="ARBA" id="ARBA00022670"/>
    </source>
</evidence>
<dbReference type="Pfam" id="PF02163">
    <property type="entry name" value="Peptidase_M50"/>
    <property type="match status" value="1"/>
</dbReference>
<name>A0AAE3AG52_9FIRM</name>
<evidence type="ECO:0000256" key="1">
    <source>
        <dbReference type="ARBA" id="ARBA00001947"/>
    </source>
</evidence>
<comment type="cofactor">
    <cofactor evidence="1">
        <name>Zn(2+)</name>
        <dbReference type="ChEBI" id="CHEBI:29105"/>
    </cofactor>
</comment>
<evidence type="ECO:0000313" key="16">
    <source>
        <dbReference type="Proteomes" id="UP001199424"/>
    </source>
</evidence>
<feature type="transmembrane region" description="Helical" evidence="13">
    <location>
        <begin position="68"/>
        <end position="87"/>
    </location>
</feature>
<feature type="transmembrane region" description="Helical" evidence="13">
    <location>
        <begin position="21"/>
        <end position="40"/>
    </location>
</feature>
<feature type="transmembrane region" description="Helical" evidence="13">
    <location>
        <begin position="141"/>
        <end position="162"/>
    </location>
</feature>
<comment type="similarity">
    <text evidence="3">Belongs to the peptidase M50B family.</text>
</comment>
<organism evidence="15 16">
    <name type="scientific">Hominenteromicrobium mulieris</name>
    <dbReference type="NCBI Taxonomy" id="2885357"/>
    <lineage>
        <taxon>Bacteria</taxon>
        <taxon>Bacillati</taxon>
        <taxon>Bacillota</taxon>
        <taxon>Clostridia</taxon>
        <taxon>Eubacteriales</taxon>
        <taxon>Oscillospiraceae</taxon>
        <taxon>Hominenteromicrobium</taxon>
    </lineage>
</organism>
<dbReference type="GO" id="GO:0046872">
    <property type="term" value="F:metal ion binding"/>
    <property type="evidence" value="ECO:0007669"/>
    <property type="project" value="UniProtKB-KW"/>
</dbReference>
<feature type="transmembrane region" description="Helical" evidence="13">
    <location>
        <begin position="190"/>
        <end position="209"/>
    </location>
</feature>
<feature type="transmembrane region" description="Helical" evidence="13">
    <location>
        <begin position="108"/>
        <end position="129"/>
    </location>
</feature>
<keyword evidence="9" id="KW-0862">Zinc</keyword>
<keyword evidence="4" id="KW-1003">Cell membrane</keyword>
<dbReference type="GO" id="GO:0006508">
    <property type="term" value="P:proteolysis"/>
    <property type="evidence" value="ECO:0007669"/>
    <property type="project" value="UniProtKB-KW"/>
</dbReference>
<keyword evidence="5 15" id="KW-0645">Protease</keyword>